<dbReference type="OrthoDB" id="18529at2759"/>
<reference evidence="1" key="1">
    <citation type="journal article" date="2022" name="Proc. Natl. Acad. Sci. U.S.A.">
        <title>Life cycle and functional genomics of the unicellular red alga Galdieria for elucidating algal and plant evolution and industrial use.</title>
        <authorList>
            <person name="Hirooka S."/>
            <person name="Itabashi T."/>
            <person name="Ichinose T.M."/>
            <person name="Onuma R."/>
            <person name="Fujiwara T."/>
            <person name="Yamashita S."/>
            <person name="Jong L.W."/>
            <person name="Tomita R."/>
            <person name="Iwane A.H."/>
            <person name="Miyagishima S.Y."/>
        </authorList>
    </citation>
    <scope>NUCLEOTIDE SEQUENCE</scope>
    <source>
        <strain evidence="1">NBRC 102759</strain>
    </source>
</reference>
<keyword evidence="2" id="KW-1185">Reference proteome</keyword>
<name>A0A9C7PRB6_9RHOD</name>
<accession>A0A9C7PRB6</accession>
<dbReference type="EMBL" id="BQMJ01000001">
    <property type="protein sequence ID" value="GJQ08322.1"/>
    <property type="molecule type" value="Genomic_DNA"/>
</dbReference>
<dbReference type="Proteomes" id="UP001061958">
    <property type="component" value="Unassembled WGS sequence"/>
</dbReference>
<organism evidence="1 2">
    <name type="scientific">Galdieria partita</name>
    <dbReference type="NCBI Taxonomy" id="83374"/>
    <lineage>
        <taxon>Eukaryota</taxon>
        <taxon>Rhodophyta</taxon>
        <taxon>Bangiophyceae</taxon>
        <taxon>Galdieriales</taxon>
        <taxon>Galdieriaceae</taxon>
        <taxon>Galdieria</taxon>
    </lineage>
</organism>
<gene>
    <name evidence="1" type="ORF">GpartN1_g113.t1</name>
</gene>
<evidence type="ECO:0000313" key="1">
    <source>
        <dbReference type="EMBL" id="GJQ08322.1"/>
    </source>
</evidence>
<comment type="caution">
    <text evidence="1">The sequence shown here is derived from an EMBL/GenBank/DDBJ whole genome shotgun (WGS) entry which is preliminary data.</text>
</comment>
<proteinExistence type="predicted"/>
<reference evidence="1" key="2">
    <citation type="submission" date="2022-01" db="EMBL/GenBank/DDBJ databases">
        <authorList>
            <person name="Hirooka S."/>
            <person name="Miyagishima S.Y."/>
        </authorList>
    </citation>
    <scope>NUCLEOTIDE SEQUENCE</scope>
    <source>
        <strain evidence="1">NBRC 102759</strain>
    </source>
</reference>
<sequence>MRIPRISILNLDEIKAAQERLPWEFRPREVGGKLEDPLVPESKIRELREQTIQAGLQWPFEIPEKKIVVNIPFKGRLRERKAPERKAEIEENLKQMPKLIENYRKNRTKRKKTALAQYLKETMSKEIINTE</sequence>
<dbReference type="AlphaFoldDB" id="A0A9C7PRB6"/>
<protein>
    <submittedName>
        <fullName evidence="1">Uncharacterized protein</fullName>
    </submittedName>
</protein>
<evidence type="ECO:0000313" key="2">
    <source>
        <dbReference type="Proteomes" id="UP001061958"/>
    </source>
</evidence>